<sequence length="82" mass="9026">MVRPRAAAARVPPDMGIAAIIVDLVARLESQEHETMALRQQLAQQNESQRWEGNITPLPQLVLRAHILAESTIPQAPTVPTI</sequence>
<dbReference type="EMBL" id="BTGU01000226">
    <property type="protein sequence ID" value="GMN65339.1"/>
    <property type="molecule type" value="Genomic_DNA"/>
</dbReference>
<dbReference type="AlphaFoldDB" id="A0AA88E7V8"/>
<evidence type="ECO:0000313" key="1">
    <source>
        <dbReference type="EMBL" id="GMN65339.1"/>
    </source>
</evidence>
<proteinExistence type="predicted"/>
<keyword evidence="2" id="KW-1185">Reference proteome</keyword>
<protein>
    <submittedName>
        <fullName evidence="1">Uncharacterized protein</fullName>
    </submittedName>
</protein>
<organism evidence="1 2">
    <name type="scientific">Ficus carica</name>
    <name type="common">Common fig</name>
    <dbReference type="NCBI Taxonomy" id="3494"/>
    <lineage>
        <taxon>Eukaryota</taxon>
        <taxon>Viridiplantae</taxon>
        <taxon>Streptophyta</taxon>
        <taxon>Embryophyta</taxon>
        <taxon>Tracheophyta</taxon>
        <taxon>Spermatophyta</taxon>
        <taxon>Magnoliopsida</taxon>
        <taxon>eudicotyledons</taxon>
        <taxon>Gunneridae</taxon>
        <taxon>Pentapetalae</taxon>
        <taxon>rosids</taxon>
        <taxon>fabids</taxon>
        <taxon>Rosales</taxon>
        <taxon>Moraceae</taxon>
        <taxon>Ficeae</taxon>
        <taxon>Ficus</taxon>
    </lineage>
</organism>
<evidence type="ECO:0000313" key="2">
    <source>
        <dbReference type="Proteomes" id="UP001187192"/>
    </source>
</evidence>
<name>A0AA88E7V8_FICCA</name>
<dbReference type="Proteomes" id="UP001187192">
    <property type="component" value="Unassembled WGS sequence"/>
</dbReference>
<accession>A0AA88E7V8</accession>
<gene>
    <name evidence="1" type="ORF">TIFTF001_034404</name>
</gene>
<reference evidence="1" key="1">
    <citation type="submission" date="2023-07" db="EMBL/GenBank/DDBJ databases">
        <title>draft genome sequence of fig (Ficus carica).</title>
        <authorList>
            <person name="Takahashi T."/>
            <person name="Nishimura K."/>
        </authorList>
    </citation>
    <scope>NUCLEOTIDE SEQUENCE</scope>
</reference>
<comment type="caution">
    <text evidence="1">The sequence shown here is derived from an EMBL/GenBank/DDBJ whole genome shotgun (WGS) entry which is preliminary data.</text>
</comment>